<sequence>MLEYCLNCDYEKTLELKKEPVIITVRSEAIETIEEFYKCPVCGEKFTSSLGHDALEDAYRQYRRRHNLVLPEEIRHWREHYGLTLTELSHLLEWDEATLNRLEQGALQETSEDKWLKFIMVPQNLLYLIISKPETLSTKKRKQLISQLSTNRIVVEALQRFYSILRENFSDFGERQMLGIK</sequence>
<dbReference type="AlphaFoldDB" id="A0A0A6P760"/>
<dbReference type="Gene3D" id="1.10.260.40">
    <property type="entry name" value="lambda repressor-like DNA-binding domains"/>
    <property type="match status" value="1"/>
</dbReference>
<organism evidence="2 3">
    <name type="scientific">Candidatus Thiomargarita nelsonii</name>
    <dbReference type="NCBI Taxonomy" id="1003181"/>
    <lineage>
        <taxon>Bacteria</taxon>
        <taxon>Pseudomonadati</taxon>
        <taxon>Pseudomonadota</taxon>
        <taxon>Gammaproteobacteria</taxon>
        <taxon>Thiotrichales</taxon>
        <taxon>Thiotrichaceae</taxon>
        <taxon>Thiomargarita</taxon>
    </lineage>
</organism>
<dbReference type="SUPFAM" id="SSF47413">
    <property type="entry name" value="lambda repressor-like DNA-binding domains"/>
    <property type="match status" value="1"/>
</dbReference>
<dbReference type="EMBL" id="JSZA02000046">
    <property type="protein sequence ID" value="KHD06680.1"/>
    <property type="molecule type" value="Genomic_DNA"/>
</dbReference>
<dbReference type="InterPro" id="IPR001387">
    <property type="entry name" value="Cro/C1-type_HTH"/>
</dbReference>
<dbReference type="GO" id="GO:0003677">
    <property type="term" value="F:DNA binding"/>
    <property type="evidence" value="ECO:0007669"/>
    <property type="project" value="InterPro"/>
</dbReference>
<evidence type="ECO:0000313" key="3">
    <source>
        <dbReference type="Proteomes" id="UP000030428"/>
    </source>
</evidence>
<feature type="domain" description="HTH cro/C1-type" evidence="1">
    <location>
        <begin position="74"/>
        <end position="105"/>
    </location>
</feature>
<gene>
    <name evidence="2" type="ORF">PN36_13805</name>
</gene>
<evidence type="ECO:0000313" key="2">
    <source>
        <dbReference type="EMBL" id="KHD06680.1"/>
    </source>
</evidence>
<dbReference type="CDD" id="cd00093">
    <property type="entry name" value="HTH_XRE"/>
    <property type="match status" value="1"/>
</dbReference>
<dbReference type="InterPro" id="IPR010982">
    <property type="entry name" value="Lambda_DNA-bd_dom_sf"/>
</dbReference>
<evidence type="ECO:0000259" key="1">
    <source>
        <dbReference type="PROSITE" id="PS50943"/>
    </source>
</evidence>
<accession>A0A0A6P760</accession>
<reference evidence="2 3" key="1">
    <citation type="journal article" date="2016" name="Front. Microbiol.">
        <title>Single-Cell (Meta-)Genomics of a Dimorphic Candidatus Thiomargarita nelsonii Reveals Genomic Plasticity.</title>
        <authorList>
            <person name="Flood B.E."/>
            <person name="Fliss P."/>
            <person name="Jones D.S."/>
            <person name="Dick G.J."/>
            <person name="Jain S."/>
            <person name="Kaster A.K."/>
            <person name="Winkel M."/>
            <person name="Mussmann M."/>
            <person name="Bailey J."/>
        </authorList>
    </citation>
    <scope>NUCLEOTIDE SEQUENCE [LARGE SCALE GENOMIC DNA]</scope>
    <source>
        <strain evidence="2">Hydrate Ridge</strain>
    </source>
</reference>
<dbReference type="Proteomes" id="UP000030428">
    <property type="component" value="Unassembled WGS sequence"/>
</dbReference>
<proteinExistence type="predicted"/>
<comment type="caution">
    <text evidence="2">The sequence shown here is derived from an EMBL/GenBank/DDBJ whole genome shotgun (WGS) entry which is preliminary data.</text>
</comment>
<keyword evidence="3" id="KW-1185">Reference proteome</keyword>
<protein>
    <recommendedName>
        <fullName evidence="1">HTH cro/C1-type domain-containing protein</fullName>
    </recommendedName>
</protein>
<name>A0A0A6P760_9GAMM</name>
<dbReference type="PROSITE" id="PS50943">
    <property type="entry name" value="HTH_CROC1"/>
    <property type="match status" value="1"/>
</dbReference>